<dbReference type="SMART" id="SM00387">
    <property type="entry name" value="HATPase_c"/>
    <property type="match status" value="1"/>
</dbReference>
<dbReference type="PANTHER" id="PTHR43065:SF46">
    <property type="entry name" value="C4-DICARBOXYLATE TRANSPORT SENSOR PROTEIN DCTB"/>
    <property type="match status" value="1"/>
</dbReference>
<dbReference type="InterPro" id="IPR036097">
    <property type="entry name" value="HisK_dim/P_sf"/>
</dbReference>
<dbReference type="Gene3D" id="3.30.450.20">
    <property type="entry name" value="PAS domain"/>
    <property type="match status" value="1"/>
</dbReference>
<dbReference type="EMBL" id="CP017834">
    <property type="protein sequence ID" value="APJ02879.1"/>
    <property type="molecule type" value="Genomic_DNA"/>
</dbReference>
<keyword evidence="5" id="KW-0547">Nucleotide-binding</keyword>
<dbReference type="InterPro" id="IPR035965">
    <property type="entry name" value="PAS-like_dom_sf"/>
</dbReference>
<name>A0A1L4CY55_9BACT</name>
<sequence>MKMEDFIFINNMLKFCQEYKYILLIFSLAILALFIVIKNKKRKKTIQNQELSFDDEIKSRDLLYETFDCIWETDKFMNLKYISPSIYQKLGLSKSNFKITKLDDIFARGTPEELKIQLRAMMSRQKSFKNLEIVSQTSNGEYKWFKANAIAKYNENEIFEGFVGALLDETNVKRKQNEEYISNNLKSLSRISGSIAHEINNPLAYILLSIDSLTSHAEKMDDRNRSIIIEHLTEMKKKSLKISKIVTKLQGVSLHGSEAKRVKCKLSEIIDMAIRYCEYELSTLKIKYNVEIENSEKYVLVKKEEIYKALVNLIHNSIEATEKIDAPWIHIDLKNDIDGNVILSIMDNGEGIPFEKRASIFEPFYTSHDFKNIGLGLTQSFHFVERSGGALSLDLNAKHTKFSMSFKALEN</sequence>
<keyword evidence="3" id="KW-0597">Phosphoprotein</keyword>
<dbReference type="PROSITE" id="PS50109">
    <property type="entry name" value="HIS_KIN"/>
    <property type="match status" value="1"/>
</dbReference>
<evidence type="ECO:0000256" key="5">
    <source>
        <dbReference type="ARBA" id="ARBA00022741"/>
    </source>
</evidence>
<dbReference type="STRING" id="1915309.AXG55_02660"/>
<feature type="transmembrane region" description="Helical" evidence="9">
    <location>
        <begin position="20"/>
        <end position="37"/>
    </location>
</feature>
<keyword evidence="9" id="KW-0472">Membrane</keyword>
<evidence type="ECO:0000256" key="4">
    <source>
        <dbReference type="ARBA" id="ARBA00022679"/>
    </source>
</evidence>
<keyword evidence="9" id="KW-1133">Transmembrane helix</keyword>
<dbReference type="Gene3D" id="1.10.287.130">
    <property type="match status" value="1"/>
</dbReference>
<dbReference type="GO" id="GO:0000155">
    <property type="term" value="F:phosphorelay sensor kinase activity"/>
    <property type="evidence" value="ECO:0007669"/>
    <property type="project" value="InterPro"/>
</dbReference>
<keyword evidence="12" id="KW-1185">Reference proteome</keyword>
<comment type="catalytic activity">
    <reaction evidence="1">
        <text>ATP + protein L-histidine = ADP + protein N-phospho-L-histidine.</text>
        <dbReference type="EC" id="2.7.13.3"/>
    </reaction>
</comment>
<organism evidence="11 12">
    <name type="scientific">Silvanigrella aquatica</name>
    <dbReference type="NCBI Taxonomy" id="1915309"/>
    <lineage>
        <taxon>Bacteria</taxon>
        <taxon>Pseudomonadati</taxon>
        <taxon>Bdellovibrionota</taxon>
        <taxon>Oligoflexia</taxon>
        <taxon>Silvanigrellales</taxon>
        <taxon>Silvanigrellaceae</taxon>
        <taxon>Silvanigrella</taxon>
    </lineage>
</organism>
<dbReference type="SUPFAM" id="SSF55874">
    <property type="entry name" value="ATPase domain of HSP90 chaperone/DNA topoisomerase II/histidine kinase"/>
    <property type="match status" value="1"/>
</dbReference>
<dbReference type="Proteomes" id="UP000184731">
    <property type="component" value="Chromosome"/>
</dbReference>
<gene>
    <name evidence="11" type="ORF">AXG55_02660</name>
</gene>
<dbReference type="AlphaFoldDB" id="A0A1L4CY55"/>
<dbReference type="InterPro" id="IPR003594">
    <property type="entry name" value="HATPase_dom"/>
</dbReference>
<dbReference type="CDD" id="cd00130">
    <property type="entry name" value="PAS"/>
    <property type="match status" value="1"/>
</dbReference>
<dbReference type="InterPro" id="IPR005467">
    <property type="entry name" value="His_kinase_dom"/>
</dbReference>
<dbReference type="Pfam" id="PF13426">
    <property type="entry name" value="PAS_9"/>
    <property type="match status" value="1"/>
</dbReference>
<evidence type="ECO:0000256" key="3">
    <source>
        <dbReference type="ARBA" id="ARBA00022553"/>
    </source>
</evidence>
<keyword evidence="4" id="KW-0808">Transferase</keyword>
<reference evidence="11 12" key="1">
    <citation type="submission" date="2016-10" db="EMBL/GenBank/DDBJ databases">
        <title>Silvanigrella aquatica sp. nov., isolated from a freshwater lake located in the Black Forest, Germany, description of Silvanigrellaceae fam. nov., Silvanigrellales ord. nov., reclassification of the order Bdellovibrionales in the class Oligoflexia, reclassification of the families Bacteriovoracaceae and Halobacteriovoraceae in the new order Bacteriovoracales ord. nov., and reclassification of the family Pseudobacteriovoracaceae in the order Oligoflexiales.</title>
        <authorList>
            <person name="Hahn M.W."/>
            <person name="Schmidt J."/>
            <person name="Koll U."/>
            <person name="Rohde M."/>
            <person name="Verbag S."/>
            <person name="Pitt A."/>
            <person name="Nakai R."/>
            <person name="Naganuma T."/>
            <person name="Lang E."/>
        </authorList>
    </citation>
    <scope>NUCLEOTIDE SEQUENCE [LARGE SCALE GENOMIC DNA]</scope>
    <source>
        <strain evidence="11 12">MWH-Nonnen-W8red</strain>
    </source>
</reference>
<dbReference type="InterPro" id="IPR003661">
    <property type="entry name" value="HisK_dim/P_dom"/>
</dbReference>
<proteinExistence type="predicted"/>
<keyword evidence="6" id="KW-0418">Kinase</keyword>
<evidence type="ECO:0000256" key="1">
    <source>
        <dbReference type="ARBA" id="ARBA00000085"/>
    </source>
</evidence>
<dbReference type="SUPFAM" id="SSF55785">
    <property type="entry name" value="PYP-like sensor domain (PAS domain)"/>
    <property type="match status" value="1"/>
</dbReference>
<dbReference type="EC" id="2.7.13.3" evidence="2"/>
<evidence type="ECO:0000256" key="9">
    <source>
        <dbReference type="SAM" id="Phobius"/>
    </source>
</evidence>
<dbReference type="InterPro" id="IPR036890">
    <property type="entry name" value="HATPase_C_sf"/>
</dbReference>
<evidence type="ECO:0000313" key="11">
    <source>
        <dbReference type="EMBL" id="APJ02879.1"/>
    </source>
</evidence>
<dbReference type="GO" id="GO:0005524">
    <property type="term" value="F:ATP binding"/>
    <property type="evidence" value="ECO:0007669"/>
    <property type="project" value="UniProtKB-KW"/>
</dbReference>
<dbReference type="PRINTS" id="PR00344">
    <property type="entry name" value="BCTRLSENSOR"/>
</dbReference>
<evidence type="ECO:0000256" key="8">
    <source>
        <dbReference type="ARBA" id="ARBA00023012"/>
    </source>
</evidence>
<dbReference type="Pfam" id="PF02518">
    <property type="entry name" value="HATPase_c"/>
    <property type="match status" value="1"/>
</dbReference>
<dbReference type="Gene3D" id="3.30.565.10">
    <property type="entry name" value="Histidine kinase-like ATPase, C-terminal domain"/>
    <property type="match status" value="1"/>
</dbReference>
<keyword evidence="7" id="KW-0067">ATP-binding</keyword>
<evidence type="ECO:0000313" key="12">
    <source>
        <dbReference type="Proteomes" id="UP000184731"/>
    </source>
</evidence>
<keyword evidence="9" id="KW-0812">Transmembrane</keyword>
<dbReference type="OrthoDB" id="315417at2"/>
<evidence type="ECO:0000256" key="6">
    <source>
        <dbReference type="ARBA" id="ARBA00022777"/>
    </source>
</evidence>
<dbReference type="KEGG" id="saqi:AXG55_02660"/>
<dbReference type="InterPro" id="IPR004358">
    <property type="entry name" value="Sig_transdc_His_kin-like_C"/>
</dbReference>
<evidence type="ECO:0000256" key="7">
    <source>
        <dbReference type="ARBA" id="ARBA00022840"/>
    </source>
</evidence>
<dbReference type="SUPFAM" id="SSF47384">
    <property type="entry name" value="Homodimeric domain of signal transducing histidine kinase"/>
    <property type="match status" value="1"/>
</dbReference>
<keyword evidence="8" id="KW-0902">Two-component regulatory system</keyword>
<accession>A0A1L4CY55</accession>
<feature type="domain" description="Histidine kinase" evidence="10">
    <location>
        <begin position="194"/>
        <end position="410"/>
    </location>
</feature>
<evidence type="ECO:0000259" key="10">
    <source>
        <dbReference type="PROSITE" id="PS50109"/>
    </source>
</evidence>
<evidence type="ECO:0000256" key="2">
    <source>
        <dbReference type="ARBA" id="ARBA00012438"/>
    </source>
</evidence>
<dbReference type="CDD" id="cd00082">
    <property type="entry name" value="HisKA"/>
    <property type="match status" value="1"/>
</dbReference>
<dbReference type="PANTHER" id="PTHR43065">
    <property type="entry name" value="SENSOR HISTIDINE KINASE"/>
    <property type="match status" value="1"/>
</dbReference>
<dbReference type="InterPro" id="IPR000014">
    <property type="entry name" value="PAS"/>
</dbReference>
<protein>
    <recommendedName>
        <fullName evidence="2">histidine kinase</fullName>
        <ecNumber evidence="2">2.7.13.3</ecNumber>
    </recommendedName>
</protein>
<dbReference type="RefSeq" id="WP_148696590.1">
    <property type="nucleotide sequence ID" value="NZ_CP017834.1"/>
</dbReference>